<comment type="caution">
    <text evidence="1">The sequence shown here is derived from an EMBL/GenBank/DDBJ whole genome shotgun (WGS) entry which is preliminary data.</text>
</comment>
<gene>
    <name evidence="1" type="ORF">CDAR_519181</name>
</gene>
<organism evidence="1 2">
    <name type="scientific">Caerostris darwini</name>
    <dbReference type="NCBI Taxonomy" id="1538125"/>
    <lineage>
        <taxon>Eukaryota</taxon>
        <taxon>Metazoa</taxon>
        <taxon>Ecdysozoa</taxon>
        <taxon>Arthropoda</taxon>
        <taxon>Chelicerata</taxon>
        <taxon>Arachnida</taxon>
        <taxon>Araneae</taxon>
        <taxon>Araneomorphae</taxon>
        <taxon>Entelegynae</taxon>
        <taxon>Araneoidea</taxon>
        <taxon>Araneidae</taxon>
        <taxon>Caerostris</taxon>
    </lineage>
</organism>
<evidence type="ECO:0000313" key="1">
    <source>
        <dbReference type="EMBL" id="GIX98371.1"/>
    </source>
</evidence>
<dbReference type="Proteomes" id="UP001054837">
    <property type="component" value="Unassembled WGS sequence"/>
</dbReference>
<reference evidence="1 2" key="1">
    <citation type="submission" date="2021-06" db="EMBL/GenBank/DDBJ databases">
        <title>Caerostris darwini draft genome.</title>
        <authorList>
            <person name="Kono N."/>
            <person name="Arakawa K."/>
        </authorList>
    </citation>
    <scope>NUCLEOTIDE SEQUENCE [LARGE SCALE GENOMIC DNA]</scope>
</reference>
<name>A0AAV4PMR2_9ARAC</name>
<protein>
    <submittedName>
        <fullName evidence="1">Uncharacterized protein</fullName>
    </submittedName>
</protein>
<sequence length="92" mass="11000">MSFLCRKIDFDNSSREKHKQTGKKLRSEFIKLATPHLLSYSIFILSYLLKEEGHTNMLVLFFAEDQTIQIKLNWTRTVLRETRTTLRRSLEH</sequence>
<dbReference type="AlphaFoldDB" id="A0AAV4PMR2"/>
<proteinExistence type="predicted"/>
<dbReference type="EMBL" id="BPLQ01003153">
    <property type="protein sequence ID" value="GIX98371.1"/>
    <property type="molecule type" value="Genomic_DNA"/>
</dbReference>
<accession>A0AAV4PMR2</accession>
<keyword evidence="2" id="KW-1185">Reference proteome</keyword>
<evidence type="ECO:0000313" key="2">
    <source>
        <dbReference type="Proteomes" id="UP001054837"/>
    </source>
</evidence>